<dbReference type="PROSITE" id="PS51078">
    <property type="entry name" value="ICLR_ED"/>
    <property type="match status" value="1"/>
</dbReference>
<feature type="domain" description="IclR-ED" evidence="1">
    <location>
        <begin position="1"/>
        <end position="106"/>
    </location>
</feature>
<gene>
    <name evidence="2" type="ORF">J2S10_002536</name>
</gene>
<dbReference type="Proteomes" id="UP001224122">
    <property type="component" value="Unassembled WGS sequence"/>
</dbReference>
<protein>
    <submittedName>
        <fullName evidence="2">DNA-binding IclR family transcriptional regulator</fullName>
    </submittedName>
</protein>
<reference evidence="2 3" key="1">
    <citation type="submission" date="2023-07" db="EMBL/GenBank/DDBJ databases">
        <title>Genomic Encyclopedia of Type Strains, Phase IV (KMG-IV): sequencing the most valuable type-strain genomes for metagenomic binning, comparative biology and taxonomic classification.</title>
        <authorList>
            <person name="Goeker M."/>
        </authorList>
    </citation>
    <scope>NUCLEOTIDE SEQUENCE [LARGE SCALE GENOMIC DNA]</scope>
    <source>
        <strain evidence="2 3">DSM 27594</strain>
    </source>
</reference>
<dbReference type="InterPro" id="IPR014757">
    <property type="entry name" value="Tscrpt_reg_IclR_C"/>
</dbReference>
<dbReference type="SUPFAM" id="SSF55781">
    <property type="entry name" value="GAF domain-like"/>
    <property type="match status" value="1"/>
</dbReference>
<keyword evidence="3" id="KW-1185">Reference proteome</keyword>
<name>A0ABT9XUV4_9BACI</name>
<dbReference type="PANTHER" id="PTHR30136:SF35">
    <property type="entry name" value="HTH-TYPE TRANSCRIPTIONAL REGULATOR RV1719"/>
    <property type="match status" value="1"/>
</dbReference>
<dbReference type="EMBL" id="JAUSTW010000004">
    <property type="protein sequence ID" value="MDQ0199354.1"/>
    <property type="molecule type" value="Genomic_DNA"/>
</dbReference>
<dbReference type="InterPro" id="IPR050707">
    <property type="entry name" value="HTH_MetabolicPath_Reg"/>
</dbReference>
<comment type="caution">
    <text evidence="2">The sequence shown here is derived from an EMBL/GenBank/DDBJ whole genome shotgun (WGS) entry which is preliminary data.</text>
</comment>
<dbReference type="Pfam" id="PF01614">
    <property type="entry name" value="IclR_C"/>
    <property type="match status" value="1"/>
</dbReference>
<accession>A0ABT9XUV4</accession>
<proteinExistence type="predicted"/>
<evidence type="ECO:0000259" key="1">
    <source>
        <dbReference type="PROSITE" id="PS51078"/>
    </source>
</evidence>
<evidence type="ECO:0000313" key="3">
    <source>
        <dbReference type="Proteomes" id="UP001224122"/>
    </source>
</evidence>
<dbReference type="RefSeq" id="WP_307408191.1">
    <property type="nucleotide sequence ID" value="NZ_JAUSTW010000004.1"/>
</dbReference>
<organism evidence="2 3">
    <name type="scientific">Neobacillus ginsengisoli</name>
    <dbReference type="NCBI Taxonomy" id="904295"/>
    <lineage>
        <taxon>Bacteria</taxon>
        <taxon>Bacillati</taxon>
        <taxon>Bacillota</taxon>
        <taxon>Bacilli</taxon>
        <taxon>Bacillales</taxon>
        <taxon>Bacillaceae</taxon>
        <taxon>Neobacillus</taxon>
    </lineage>
</organism>
<evidence type="ECO:0000313" key="2">
    <source>
        <dbReference type="EMBL" id="MDQ0199354.1"/>
    </source>
</evidence>
<dbReference type="InterPro" id="IPR029016">
    <property type="entry name" value="GAF-like_dom_sf"/>
</dbReference>
<keyword evidence="2" id="KW-0238">DNA-binding</keyword>
<sequence>MIVTDPGMQFLAHASAIGKIQLTQYSFHELQELYSEKELEQKSPYTIKNIDELWRQLESAKQTGYICEEQESSLGFYCFAAPVYNYENNLPHWISLTKARSLFSFL</sequence>
<dbReference type="Gene3D" id="3.30.450.40">
    <property type="match status" value="1"/>
</dbReference>
<dbReference type="GO" id="GO:0003677">
    <property type="term" value="F:DNA binding"/>
    <property type="evidence" value="ECO:0007669"/>
    <property type="project" value="UniProtKB-KW"/>
</dbReference>
<dbReference type="PANTHER" id="PTHR30136">
    <property type="entry name" value="HELIX-TURN-HELIX TRANSCRIPTIONAL REGULATOR, ICLR FAMILY"/>
    <property type="match status" value="1"/>
</dbReference>